<dbReference type="GO" id="GO:0046983">
    <property type="term" value="F:protein dimerization activity"/>
    <property type="evidence" value="ECO:0007669"/>
    <property type="project" value="InterPro"/>
</dbReference>
<dbReference type="Gene3D" id="4.10.280.10">
    <property type="entry name" value="Helix-loop-helix DNA-binding domain"/>
    <property type="match status" value="1"/>
</dbReference>
<dbReference type="GO" id="GO:0005634">
    <property type="term" value="C:nucleus"/>
    <property type="evidence" value="ECO:0007669"/>
    <property type="project" value="UniProtKB-SubCell"/>
</dbReference>
<evidence type="ECO:0000256" key="4">
    <source>
        <dbReference type="ARBA" id="ARBA00023163"/>
    </source>
</evidence>
<comment type="caution">
    <text evidence="7">The sequence shown here is derived from an EMBL/GenBank/DDBJ whole genome shotgun (WGS) entry which is preliminary data.</text>
</comment>
<keyword evidence="4" id="KW-0804">Transcription</keyword>
<dbReference type="Proteomes" id="UP000657918">
    <property type="component" value="Unassembled WGS sequence"/>
</dbReference>
<dbReference type="PANTHER" id="PTHR45855">
    <property type="entry name" value="TRANSCRIPTION FACTOR PIF1-RELATED"/>
    <property type="match status" value="1"/>
</dbReference>
<comment type="subcellular location">
    <subcellularLocation>
        <location evidence="1">Nucleus</location>
    </subcellularLocation>
</comment>
<dbReference type="GO" id="GO:0003677">
    <property type="term" value="F:DNA binding"/>
    <property type="evidence" value="ECO:0007669"/>
    <property type="project" value="UniProtKB-KW"/>
</dbReference>
<evidence type="ECO:0000313" key="7">
    <source>
        <dbReference type="EMBL" id="KAF9687552.1"/>
    </source>
</evidence>
<keyword evidence="8" id="KW-1185">Reference proteome</keyword>
<keyword evidence="2" id="KW-0805">Transcription regulation</keyword>
<evidence type="ECO:0000256" key="2">
    <source>
        <dbReference type="ARBA" id="ARBA00023015"/>
    </source>
</evidence>
<dbReference type="AlphaFoldDB" id="A0A835N746"/>
<evidence type="ECO:0000256" key="1">
    <source>
        <dbReference type="ARBA" id="ARBA00004123"/>
    </source>
</evidence>
<proteinExistence type="predicted"/>
<protein>
    <recommendedName>
        <fullName evidence="9">BHLH domain-containing protein</fullName>
    </recommendedName>
</protein>
<evidence type="ECO:0000256" key="3">
    <source>
        <dbReference type="ARBA" id="ARBA00023125"/>
    </source>
</evidence>
<dbReference type="PANTHER" id="PTHR45855:SF6">
    <property type="entry name" value="TRANSCRIPTION FACTOR ALC"/>
    <property type="match status" value="1"/>
</dbReference>
<evidence type="ECO:0000256" key="6">
    <source>
        <dbReference type="SAM" id="MobiDB-lite"/>
    </source>
</evidence>
<feature type="compositionally biased region" description="Basic and acidic residues" evidence="6">
    <location>
        <begin position="83"/>
        <end position="93"/>
    </location>
</feature>
<evidence type="ECO:0000256" key="5">
    <source>
        <dbReference type="ARBA" id="ARBA00023242"/>
    </source>
</evidence>
<dbReference type="InterPro" id="IPR036638">
    <property type="entry name" value="HLH_DNA-bd_sf"/>
</dbReference>
<sequence>MQLLDCPLSGRTETECGAGAGKSGVNFSDPGGYYAVSSGVSKRRGVSVEDDLGDFSCDREKGAEAAEMQANAVRPRSSSKRSRAAEVHNLSEKTDKASMLDEAIEYLKQLQLQLQMLKMRNGLSLHPMCLPGAPQAMQLPLSGMSFDEGNGLLTTNTLIGIFYADEESSVQPALNLPSHCTNSNQPNAIPPGTNITSSETTFGNMQGMNTRGTTRDESNCEDLSIRCVLVLFLLFKYMINEIATNNSDPSSKYHRNCKWSSELLTFHPSPGGNGELRQKERQTKRIFGACRRL</sequence>
<dbReference type="SUPFAM" id="SSF47459">
    <property type="entry name" value="HLH, helix-loop-helix DNA-binding domain"/>
    <property type="match status" value="1"/>
</dbReference>
<gene>
    <name evidence="7" type="ORF">SADUNF_Sadunf02G0105300</name>
</gene>
<keyword evidence="5" id="KW-0539">Nucleus</keyword>
<feature type="region of interest" description="Disordered" evidence="6">
    <location>
        <begin position="66"/>
        <end position="93"/>
    </location>
</feature>
<organism evidence="7 8">
    <name type="scientific">Salix dunnii</name>
    <dbReference type="NCBI Taxonomy" id="1413687"/>
    <lineage>
        <taxon>Eukaryota</taxon>
        <taxon>Viridiplantae</taxon>
        <taxon>Streptophyta</taxon>
        <taxon>Embryophyta</taxon>
        <taxon>Tracheophyta</taxon>
        <taxon>Spermatophyta</taxon>
        <taxon>Magnoliopsida</taxon>
        <taxon>eudicotyledons</taxon>
        <taxon>Gunneridae</taxon>
        <taxon>Pentapetalae</taxon>
        <taxon>rosids</taxon>
        <taxon>fabids</taxon>
        <taxon>Malpighiales</taxon>
        <taxon>Salicaceae</taxon>
        <taxon>Saliceae</taxon>
        <taxon>Salix</taxon>
    </lineage>
</organism>
<accession>A0A835N746</accession>
<keyword evidence="3" id="KW-0238">DNA-binding</keyword>
<dbReference type="InterPro" id="IPR031066">
    <property type="entry name" value="bHLH_ALC-like_plant"/>
</dbReference>
<name>A0A835N746_9ROSI</name>
<reference evidence="7 8" key="1">
    <citation type="submission" date="2020-10" db="EMBL/GenBank/DDBJ databases">
        <title>Plant Genome Project.</title>
        <authorList>
            <person name="Zhang R.-G."/>
        </authorList>
    </citation>
    <scope>NUCLEOTIDE SEQUENCE [LARGE SCALE GENOMIC DNA]</scope>
    <source>
        <strain evidence="7">FAFU-HL-1</strain>
        <tissue evidence="7">Leaf</tissue>
    </source>
</reference>
<evidence type="ECO:0008006" key="9">
    <source>
        <dbReference type="Google" id="ProtNLM"/>
    </source>
</evidence>
<dbReference type="EMBL" id="JADGMS010000002">
    <property type="protein sequence ID" value="KAF9687552.1"/>
    <property type="molecule type" value="Genomic_DNA"/>
</dbReference>
<dbReference type="OrthoDB" id="690068at2759"/>
<evidence type="ECO:0000313" key="8">
    <source>
        <dbReference type="Proteomes" id="UP000657918"/>
    </source>
</evidence>